<dbReference type="Proteomes" id="UP000182517">
    <property type="component" value="Chromosome"/>
</dbReference>
<organism evidence="9 10">
    <name type="scientific">Syntrophotalea acetylenivorans</name>
    <dbReference type="NCBI Taxonomy" id="1842532"/>
    <lineage>
        <taxon>Bacteria</taxon>
        <taxon>Pseudomonadati</taxon>
        <taxon>Thermodesulfobacteriota</taxon>
        <taxon>Desulfuromonadia</taxon>
        <taxon>Desulfuromonadales</taxon>
        <taxon>Syntrophotaleaceae</taxon>
        <taxon>Syntrophotalea</taxon>
    </lineage>
</organism>
<dbReference type="Gene3D" id="3.40.630.10">
    <property type="entry name" value="Zn peptidases"/>
    <property type="match status" value="1"/>
</dbReference>
<accession>A0A1L3GMY8</accession>
<dbReference type="Pfam" id="PF05343">
    <property type="entry name" value="Peptidase_M42"/>
    <property type="match status" value="1"/>
</dbReference>
<dbReference type="OrthoDB" id="9772053at2"/>
<feature type="binding site" evidence="8">
    <location>
        <position position="178"/>
    </location>
    <ligand>
        <name>Zn(2+)</name>
        <dbReference type="ChEBI" id="CHEBI:29105"/>
        <label>1</label>
    </ligand>
</feature>
<keyword evidence="10" id="KW-1185">Reference proteome</keyword>
<dbReference type="Gene3D" id="2.40.30.40">
    <property type="entry name" value="Peptidase M42, domain 2"/>
    <property type="match status" value="1"/>
</dbReference>
<dbReference type="RefSeq" id="WP_072283256.1">
    <property type="nucleotide sequence ID" value="NZ_CP015519.1"/>
</dbReference>
<keyword evidence="5 9" id="KW-0378">Hydrolase</keyword>
<evidence type="ECO:0000256" key="6">
    <source>
        <dbReference type="PIRNR" id="PIRNR001123"/>
    </source>
</evidence>
<dbReference type="EMBL" id="CP015519">
    <property type="protein sequence ID" value="APG27292.1"/>
    <property type="molecule type" value="Genomic_DNA"/>
</dbReference>
<comment type="cofactor">
    <cofactor evidence="8">
        <name>a divalent metal cation</name>
        <dbReference type="ChEBI" id="CHEBI:60240"/>
    </cofactor>
    <text evidence="8">Binds 2 divalent metal cations per subunit.</text>
</comment>
<dbReference type="PANTHER" id="PTHR32481:SF20">
    <property type="entry name" value="AMINOPEPTIDASE YSDC"/>
    <property type="match status" value="1"/>
</dbReference>
<dbReference type="GO" id="GO:0004177">
    <property type="term" value="F:aminopeptidase activity"/>
    <property type="evidence" value="ECO:0007669"/>
    <property type="project" value="UniProtKB-UniRule"/>
</dbReference>
<dbReference type="PIRSF" id="PIRSF001123">
    <property type="entry name" value="PepA_GA"/>
    <property type="match status" value="1"/>
</dbReference>
<feature type="binding site" evidence="8">
    <location>
        <position position="178"/>
    </location>
    <ligand>
        <name>Zn(2+)</name>
        <dbReference type="ChEBI" id="CHEBI:29105"/>
        <label>2</label>
    </ligand>
</feature>
<dbReference type="InterPro" id="IPR051464">
    <property type="entry name" value="Peptidase_M42_aminopept"/>
</dbReference>
<dbReference type="CDD" id="cd05656">
    <property type="entry name" value="M42_Frv"/>
    <property type="match status" value="1"/>
</dbReference>
<evidence type="ECO:0000256" key="1">
    <source>
        <dbReference type="ARBA" id="ARBA00006272"/>
    </source>
</evidence>
<reference evidence="9 10" key="1">
    <citation type="journal article" date="2017" name="Genome Announc.">
        <title>Complete Genome Sequences of Two Acetylene-Fermenting Pelobacter acetylenicus Strains.</title>
        <authorList>
            <person name="Sutton J.M."/>
            <person name="Baesman S.M."/>
            <person name="Fierst J.L."/>
            <person name="Poret-Peterson A.T."/>
            <person name="Oremland R.S."/>
            <person name="Dunlap D.S."/>
            <person name="Akob D.M."/>
        </authorList>
    </citation>
    <scope>NUCLEOTIDE SEQUENCE [LARGE SCALE GENOMIC DNA]</scope>
    <source>
        <strain evidence="9 10">SFB93</strain>
    </source>
</reference>
<feature type="binding site" evidence="8">
    <location>
        <position position="66"/>
    </location>
    <ligand>
        <name>Zn(2+)</name>
        <dbReference type="ChEBI" id="CHEBI:29105"/>
        <label>1</label>
    </ligand>
</feature>
<evidence type="ECO:0000313" key="10">
    <source>
        <dbReference type="Proteomes" id="UP000182517"/>
    </source>
</evidence>
<dbReference type="SUPFAM" id="SSF53187">
    <property type="entry name" value="Zn-dependent exopeptidases"/>
    <property type="match status" value="1"/>
</dbReference>
<feature type="binding site" evidence="8">
    <location>
        <position position="212"/>
    </location>
    <ligand>
        <name>Zn(2+)</name>
        <dbReference type="ChEBI" id="CHEBI:29105"/>
        <label>2</label>
    </ligand>
</feature>
<keyword evidence="2" id="KW-0031">Aminopeptidase</keyword>
<evidence type="ECO:0000256" key="8">
    <source>
        <dbReference type="PIRSR" id="PIRSR001123-2"/>
    </source>
</evidence>
<dbReference type="InterPro" id="IPR008007">
    <property type="entry name" value="Peptidase_M42"/>
</dbReference>
<feature type="binding site" evidence="8">
    <location>
        <position position="234"/>
    </location>
    <ligand>
        <name>Zn(2+)</name>
        <dbReference type="ChEBI" id="CHEBI:29105"/>
        <label>1</label>
    </ligand>
</feature>
<dbReference type="InterPro" id="IPR023367">
    <property type="entry name" value="Peptidase_M42_dom2"/>
</dbReference>
<evidence type="ECO:0000256" key="4">
    <source>
        <dbReference type="ARBA" id="ARBA00022723"/>
    </source>
</evidence>
<evidence type="ECO:0000313" key="9">
    <source>
        <dbReference type="EMBL" id="APG27292.1"/>
    </source>
</evidence>
<proteinExistence type="inferred from homology"/>
<evidence type="ECO:0000256" key="2">
    <source>
        <dbReference type="ARBA" id="ARBA00022438"/>
    </source>
</evidence>
<feature type="active site" description="Proton acceptor" evidence="7">
    <location>
        <position position="211"/>
    </location>
</feature>
<dbReference type="AlphaFoldDB" id="A0A1L3GMY8"/>
<dbReference type="PANTHER" id="PTHR32481">
    <property type="entry name" value="AMINOPEPTIDASE"/>
    <property type="match status" value="1"/>
</dbReference>
<dbReference type="SUPFAM" id="SSF101821">
    <property type="entry name" value="Aminopeptidase/glucanase lid domain"/>
    <property type="match status" value="1"/>
</dbReference>
<dbReference type="KEGG" id="pef:A7E78_05215"/>
<feature type="binding site" evidence="8">
    <location>
        <position position="321"/>
    </location>
    <ligand>
        <name>Zn(2+)</name>
        <dbReference type="ChEBI" id="CHEBI:29105"/>
        <label>2</label>
    </ligand>
</feature>
<name>A0A1L3GMY8_9BACT</name>
<dbReference type="GO" id="GO:0006508">
    <property type="term" value="P:proteolysis"/>
    <property type="evidence" value="ECO:0007669"/>
    <property type="project" value="UniProtKB-KW"/>
</dbReference>
<dbReference type="STRING" id="1842532.A7E78_05215"/>
<gene>
    <name evidence="9" type="ORF">A7E78_05215</name>
</gene>
<keyword evidence="3" id="KW-0645">Protease</keyword>
<evidence type="ECO:0000256" key="7">
    <source>
        <dbReference type="PIRSR" id="PIRSR001123-1"/>
    </source>
</evidence>
<keyword evidence="4 8" id="KW-0479">Metal-binding</keyword>
<evidence type="ECO:0000256" key="3">
    <source>
        <dbReference type="ARBA" id="ARBA00022670"/>
    </source>
</evidence>
<sequence length="355" mass="38023">MNEQDFALLKELVETPSPSGFEQPAQRICRREMGTVTDELRTDVMGNVIARLPGPAGAPRVMLAGHCDEIGFMVRYIDENGFLYFAPIGGIDAHLVPGQRVHVHGAGGPVLGVVGKKPIHLMEAKDRETVVKLNQQFIDIGCANAEEAKKLVAVGDPATFAVGIERLQGDLVASRAFDDKMGAFIVCQVLKEVKRRGSVPVDLHGVTTVQEEVGLRGATTSAYGVDPDVGIAIDVGFATDFPGVEKKDIGEFVVGQGPIISRGANINPALFDLLLATAREEQIPYQLMGAPRGTGTDANVIQLNRAGVAAALIQVPLRYMHSPVEVLSLADIDYTIRLLTALMPRIAEAKGFIPN</sequence>
<evidence type="ECO:0000256" key="5">
    <source>
        <dbReference type="ARBA" id="ARBA00022801"/>
    </source>
</evidence>
<dbReference type="GO" id="GO:0046872">
    <property type="term" value="F:metal ion binding"/>
    <property type="evidence" value="ECO:0007669"/>
    <property type="project" value="UniProtKB-UniRule"/>
</dbReference>
<comment type="similarity">
    <text evidence="1 6">Belongs to the peptidase M42 family.</text>
</comment>
<protein>
    <submittedName>
        <fullName evidence="9">Hydrolase</fullName>
    </submittedName>
</protein>